<feature type="signal peptide" evidence="1">
    <location>
        <begin position="1"/>
        <end position="20"/>
    </location>
</feature>
<sequence length="152" mass="17442">MGLWLRNWEFFMLRSRFVAAKHLAKWGFGCEIGSFLCFAAVSQLRNEGHYAAKWHSCAKSGFAATKHPAEWSFGREIGNFHALELRSCFAAAKWGLLCCEVALVCQKWFHKEGLVVVNWFRSKVLISQRLRNLADPCFCPVFALFLLCFRSV</sequence>
<proteinExistence type="predicted"/>
<gene>
    <name evidence="2" type="ORF">VITISV_024597</name>
</gene>
<organism evidence="2">
    <name type="scientific">Vitis vinifera</name>
    <name type="common">Grape</name>
    <dbReference type="NCBI Taxonomy" id="29760"/>
    <lineage>
        <taxon>Eukaryota</taxon>
        <taxon>Viridiplantae</taxon>
        <taxon>Streptophyta</taxon>
        <taxon>Embryophyta</taxon>
        <taxon>Tracheophyta</taxon>
        <taxon>Spermatophyta</taxon>
        <taxon>Magnoliopsida</taxon>
        <taxon>eudicotyledons</taxon>
        <taxon>Gunneridae</taxon>
        <taxon>Pentapetalae</taxon>
        <taxon>rosids</taxon>
        <taxon>Vitales</taxon>
        <taxon>Vitaceae</taxon>
        <taxon>Viteae</taxon>
        <taxon>Vitis</taxon>
    </lineage>
</organism>
<evidence type="ECO:0000313" key="2">
    <source>
        <dbReference type="EMBL" id="CAN60785.1"/>
    </source>
</evidence>
<keyword evidence="1" id="KW-0732">Signal</keyword>
<dbReference type="EMBL" id="AM442037">
    <property type="protein sequence ID" value="CAN60785.1"/>
    <property type="molecule type" value="Genomic_DNA"/>
</dbReference>
<accession>A5B043</accession>
<name>A5B043_VITVI</name>
<reference evidence="2" key="1">
    <citation type="journal article" date="2007" name="PLoS ONE">
        <title>The first genome sequence of an elite grapevine cultivar (Pinot noir Vitis vinifera L.): coping with a highly heterozygous genome.</title>
        <authorList>
            <person name="Velasco R."/>
            <person name="Zharkikh A."/>
            <person name="Troggio M."/>
            <person name="Cartwright D.A."/>
            <person name="Cestaro A."/>
            <person name="Pruss D."/>
            <person name="Pindo M."/>
            <person name="FitzGerald L.M."/>
            <person name="Vezzulli S."/>
            <person name="Reid J."/>
            <person name="Malacarne G."/>
            <person name="Iliev D."/>
            <person name="Coppola G."/>
            <person name="Wardell B."/>
            <person name="Micheletti D."/>
            <person name="Macalma T."/>
            <person name="Facci M."/>
            <person name="Mitchell J.T."/>
            <person name="Perazzolli M."/>
            <person name="Eldredge G."/>
            <person name="Gatto P."/>
            <person name="Oyzerski R."/>
            <person name="Moretto M."/>
            <person name="Gutin N."/>
            <person name="Stefanini M."/>
            <person name="Chen Y."/>
            <person name="Segala C."/>
            <person name="Davenport C."/>
            <person name="Dematte L."/>
            <person name="Mraz A."/>
            <person name="Battilana J."/>
            <person name="Stormo K."/>
            <person name="Costa F."/>
            <person name="Tao Q."/>
            <person name="Si-Ammour A."/>
            <person name="Harkins T."/>
            <person name="Lackey A."/>
            <person name="Perbost C."/>
            <person name="Taillon B."/>
            <person name="Stella A."/>
            <person name="Solovyev V."/>
            <person name="Fawcett J.A."/>
            <person name="Sterck L."/>
            <person name="Vandepoele K."/>
            <person name="Grando S.M."/>
            <person name="Toppo S."/>
            <person name="Moser C."/>
            <person name="Lanchbury J."/>
            <person name="Bogden R."/>
            <person name="Skolnick M."/>
            <person name="Sgaramella V."/>
            <person name="Bhatnagar S.K."/>
            <person name="Fontana P."/>
            <person name="Gutin A."/>
            <person name="Van de Peer Y."/>
            <person name="Salamini F."/>
            <person name="Viola R."/>
        </authorList>
    </citation>
    <scope>NUCLEOTIDE SEQUENCE</scope>
</reference>
<feature type="chain" id="PRO_5002679552" evidence="1">
    <location>
        <begin position="21"/>
        <end position="152"/>
    </location>
</feature>
<dbReference type="AlphaFoldDB" id="A5B043"/>
<evidence type="ECO:0000256" key="1">
    <source>
        <dbReference type="SAM" id="SignalP"/>
    </source>
</evidence>
<protein>
    <submittedName>
        <fullName evidence="2">Uncharacterized protein</fullName>
    </submittedName>
</protein>